<dbReference type="SUPFAM" id="SSF50692">
    <property type="entry name" value="ADC-like"/>
    <property type="match status" value="1"/>
</dbReference>
<dbReference type="STRING" id="646526.A0A1W0E6P5"/>
<organism evidence="6 7">
    <name type="scientific">Ecytonucleospora hepatopenaei</name>
    <dbReference type="NCBI Taxonomy" id="646526"/>
    <lineage>
        <taxon>Eukaryota</taxon>
        <taxon>Fungi</taxon>
        <taxon>Fungi incertae sedis</taxon>
        <taxon>Microsporidia</taxon>
        <taxon>Enterocytozoonidae</taxon>
        <taxon>Ecytonucleospora</taxon>
    </lineage>
</organism>
<dbReference type="GO" id="GO:0034517">
    <property type="term" value="P:ribophagy"/>
    <property type="evidence" value="ECO:0007669"/>
    <property type="project" value="EnsemblFungi"/>
</dbReference>
<dbReference type="GO" id="GO:0043328">
    <property type="term" value="P:protein transport to vacuole involved in ubiquitin-dependent protein catabolic process via the multivesicular body sorting pathway"/>
    <property type="evidence" value="ECO:0007669"/>
    <property type="project" value="EnsemblFungi"/>
</dbReference>
<sequence length="791" mass="87657">MGEKLELATAILDSELPCQMTVMGVDYTSETQIGQHEIAISMDDILNLNLFESGPVYVLGAKRKVSMLTCRYDKNLKSKQIRLTKEARNNLRIKSGDIIKIYQPRDSLLCDCGLVVLAEVKDSLNGGALTGTTFEDIIAPYFNERAGIFIQKDGVYKITAGILSLEIKVLKISRTKSEEDLEHGRIIALTGIDNGHEITKTEIEKEQDVIGFDDIGGCRKQLAQIRECVELPLKHPELFRRIGIRPPRGILMHGPPGTGKTQIARAIANEIGAYLLIINGPEIVSKMSGESESNLRKYFEEAANNAPAIIFMDEIDSIAPNREKSSQESEKRIVSQLLTLMDGMNERTNVVVLGATNRPNSIDPALRRFGRFDREIQIGVPDEIGRLEILSIHTKNITLSEDVDLHAIAKETHGFTGSDIASMCSEAAVQQLRERLPYIDLDRDKIPSSVLKNLRVTRENFNYAVQNTDPSSLRETVIETPNVKWSDIGGLEGVKTELRETVMYPVNHPEKFTKFGQNPSKGVLLYGPPGCGKTLLAKAVATECKANFISIKGPELLSKYVGDSESNVRELFNKARGSAPCVLFFDEIDSVGKSRMTASNDGGTTDRMLNQILTEMDGMNQKKNVFVMGATNRPGLLDSALMRPGRLDQLVYIPLPDNASRLSILKAKLSKAPISKDVNLEELARKTEGFSGADLTEICQRAAKFAIRDSIRAEIVRSEKSEGNSEEEEEDPVPELTMKYFNMALENARKSVTQQEIAQFEAFAKSMNINLKLDKTGQNTAHQNNGGDLYD</sequence>
<dbReference type="VEuPathDB" id="MicrosporidiaDB:EHP00_961"/>
<evidence type="ECO:0000256" key="2">
    <source>
        <dbReference type="ARBA" id="ARBA00022737"/>
    </source>
</evidence>
<dbReference type="GO" id="GO:0071630">
    <property type="term" value="P:nuclear protein quality control by the ubiquitin-proteasome system"/>
    <property type="evidence" value="ECO:0007669"/>
    <property type="project" value="EnsemblFungi"/>
</dbReference>
<dbReference type="GO" id="GO:0071629">
    <property type="term" value="P:cytoplasm protein quality control by the ubiquitin-proteasome system"/>
    <property type="evidence" value="ECO:0007669"/>
    <property type="project" value="EnsemblFungi"/>
</dbReference>
<dbReference type="GO" id="GO:0034098">
    <property type="term" value="C:VCP-NPL4-UFD1 AAA ATPase complex"/>
    <property type="evidence" value="ECO:0007669"/>
    <property type="project" value="EnsemblFungi"/>
</dbReference>
<feature type="domain" description="AAA+ ATPase" evidence="5">
    <location>
        <begin position="519"/>
        <end position="657"/>
    </location>
</feature>
<dbReference type="InterPro" id="IPR041569">
    <property type="entry name" value="AAA_lid_3"/>
</dbReference>
<comment type="similarity">
    <text evidence="1">Belongs to the AAA ATPase family.</text>
</comment>
<dbReference type="GO" id="GO:0030970">
    <property type="term" value="P:retrograde protein transport, ER to cytosol"/>
    <property type="evidence" value="ECO:0007669"/>
    <property type="project" value="EnsemblFungi"/>
</dbReference>
<feature type="domain" description="AAA+ ATPase" evidence="5">
    <location>
        <begin position="246"/>
        <end position="382"/>
    </location>
</feature>
<dbReference type="GO" id="GO:1902979">
    <property type="term" value="P:mitotic DNA replication termination"/>
    <property type="evidence" value="ECO:0007669"/>
    <property type="project" value="EnsemblFungi"/>
</dbReference>
<evidence type="ECO:0000256" key="1">
    <source>
        <dbReference type="ARBA" id="ARBA00006914"/>
    </source>
</evidence>
<evidence type="ECO:0000259" key="5">
    <source>
        <dbReference type="SMART" id="SM00382"/>
    </source>
</evidence>
<keyword evidence="7" id="KW-1185">Reference proteome</keyword>
<dbReference type="PANTHER" id="PTHR23077:SF171">
    <property type="entry name" value="NUCLEAR VALOSIN-CONTAINING PROTEIN-LIKE"/>
    <property type="match status" value="1"/>
</dbReference>
<dbReference type="GO" id="GO:0046034">
    <property type="term" value="P:ATP metabolic process"/>
    <property type="evidence" value="ECO:0007669"/>
    <property type="project" value="EnsemblFungi"/>
</dbReference>
<dbReference type="GO" id="GO:0030894">
    <property type="term" value="C:replisome"/>
    <property type="evidence" value="ECO:0007669"/>
    <property type="project" value="EnsemblFungi"/>
</dbReference>
<dbReference type="GO" id="GO:0097352">
    <property type="term" value="P:autophagosome maturation"/>
    <property type="evidence" value="ECO:0007669"/>
    <property type="project" value="TreeGrafter"/>
</dbReference>
<dbReference type="GO" id="GO:0005829">
    <property type="term" value="C:cytosol"/>
    <property type="evidence" value="ECO:0007669"/>
    <property type="project" value="EnsemblFungi"/>
</dbReference>
<reference evidence="6 7" key="1">
    <citation type="journal article" date="2017" name="Environ. Microbiol.">
        <title>Decay of the glycolytic pathway and adaptation to intranuclear parasitism within Enterocytozoonidae microsporidia.</title>
        <authorList>
            <person name="Wiredu Boakye D."/>
            <person name="Jaroenlak P."/>
            <person name="Prachumwat A."/>
            <person name="Williams T.A."/>
            <person name="Bateman K.S."/>
            <person name="Itsathitphaisarn O."/>
            <person name="Sritunyalucksana K."/>
            <person name="Paszkiewicz K.H."/>
            <person name="Moore K.A."/>
            <person name="Stentiford G.D."/>
            <person name="Williams B.A."/>
        </authorList>
    </citation>
    <scope>NUCLEOTIDE SEQUENCE [LARGE SCALE GENOMIC DNA]</scope>
    <source>
        <strain evidence="6 7">TH1</strain>
    </source>
</reference>
<dbReference type="Pfam" id="PF17862">
    <property type="entry name" value="AAA_lid_3"/>
    <property type="match status" value="2"/>
</dbReference>
<comment type="caution">
    <text evidence="6">The sequence shown here is derived from an EMBL/GenBank/DDBJ whole genome shotgun (WGS) entry which is preliminary data.</text>
</comment>
<dbReference type="GO" id="GO:1990112">
    <property type="term" value="C:RQC complex"/>
    <property type="evidence" value="ECO:0007669"/>
    <property type="project" value="EnsemblFungi"/>
</dbReference>
<dbReference type="GO" id="GO:0005524">
    <property type="term" value="F:ATP binding"/>
    <property type="evidence" value="ECO:0007669"/>
    <property type="project" value="UniProtKB-KW"/>
</dbReference>
<dbReference type="GO" id="GO:0010636">
    <property type="term" value="P:positive regulation of mitochondrial fusion"/>
    <property type="evidence" value="ECO:0007669"/>
    <property type="project" value="EnsemblFungi"/>
</dbReference>
<dbReference type="FunFam" id="3.40.50.300:FF:000012">
    <property type="entry name" value="Transitional endoplasmic reticulum ATPase"/>
    <property type="match status" value="1"/>
</dbReference>
<dbReference type="InterPro" id="IPR003960">
    <property type="entry name" value="ATPase_AAA_CS"/>
</dbReference>
<dbReference type="InterPro" id="IPR003593">
    <property type="entry name" value="AAA+_ATPase"/>
</dbReference>
<dbReference type="GO" id="GO:0019888">
    <property type="term" value="F:protein phosphatase regulator activity"/>
    <property type="evidence" value="ECO:0007669"/>
    <property type="project" value="EnsemblFungi"/>
</dbReference>
<dbReference type="AlphaFoldDB" id="A0A1W0E6P5"/>
<dbReference type="InterPro" id="IPR027417">
    <property type="entry name" value="P-loop_NTPase"/>
</dbReference>
<evidence type="ECO:0000313" key="6">
    <source>
        <dbReference type="EMBL" id="OQS54924.1"/>
    </source>
</evidence>
<evidence type="ECO:0000256" key="3">
    <source>
        <dbReference type="ARBA" id="ARBA00022741"/>
    </source>
</evidence>
<dbReference type="Proteomes" id="UP000192758">
    <property type="component" value="Unassembled WGS sequence"/>
</dbReference>
<dbReference type="GO" id="GO:0140624">
    <property type="term" value="P:EGAD pathway"/>
    <property type="evidence" value="ECO:0007669"/>
    <property type="project" value="EnsemblFungi"/>
</dbReference>
<dbReference type="OrthoDB" id="27435at2759"/>
<dbReference type="GO" id="GO:0070651">
    <property type="term" value="P:nonfunctional rRNA decay"/>
    <property type="evidence" value="ECO:0007669"/>
    <property type="project" value="EnsemblFungi"/>
</dbReference>
<protein>
    <submittedName>
        <fullName evidence="6">CDC48</fullName>
    </submittedName>
</protein>
<dbReference type="GO" id="GO:0031134">
    <property type="term" value="P:sister chromatid biorientation"/>
    <property type="evidence" value="ECO:0007669"/>
    <property type="project" value="EnsemblFungi"/>
</dbReference>
<dbReference type="InterPro" id="IPR003959">
    <property type="entry name" value="ATPase_AAA_core"/>
</dbReference>
<dbReference type="GO" id="GO:0120174">
    <property type="term" value="P:stress-induced homeostatically regulated protein degradation pathway"/>
    <property type="evidence" value="ECO:0007669"/>
    <property type="project" value="EnsemblFungi"/>
</dbReference>
<dbReference type="GO" id="GO:0099638">
    <property type="term" value="P:endosome to plasma membrane protein transport"/>
    <property type="evidence" value="ECO:0007669"/>
    <property type="project" value="EnsemblFungi"/>
</dbReference>
<proteinExistence type="inferred from homology"/>
<dbReference type="GO" id="GO:0042802">
    <property type="term" value="F:identical protein binding"/>
    <property type="evidence" value="ECO:0007669"/>
    <property type="project" value="EnsemblFungi"/>
</dbReference>
<dbReference type="GO" id="GO:0072671">
    <property type="term" value="P:mitochondria-associated ubiquitin-dependent protein catabolic process"/>
    <property type="evidence" value="ECO:0007669"/>
    <property type="project" value="EnsemblFungi"/>
</dbReference>
<dbReference type="GO" id="GO:0031593">
    <property type="term" value="F:polyubiquitin modification-dependent protein binding"/>
    <property type="evidence" value="ECO:0007669"/>
    <property type="project" value="EnsemblFungi"/>
</dbReference>
<keyword evidence="2" id="KW-0677">Repeat</keyword>
<keyword evidence="4" id="KW-0067">ATP-binding</keyword>
<dbReference type="FunFam" id="1.10.8.60:FF:000057">
    <property type="entry name" value="AAA family ATPase, CDC48 subfamily"/>
    <property type="match status" value="1"/>
</dbReference>
<dbReference type="InterPro" id="IPR050168">
    <property type="entry name" value="AAA_ATPase_domain"/>
</dbReference>
<dbReference type="SMART" id="SM00382">
    <property type="entry name" value="AAA"/>
    <property type="match status" value="2"/>
</dbReference>
<dbReference type="InterPro" id="IPR009010">
    <property type="entry name" value="Asp_de-COase-like_dom_sf"/>
</dbReference>
<dbReference type="Gene3D" id="2.40.40.20">
    <property type="match status" value="1"/>
</dbReference>
<dbReference type="GO" id="GO:0000837">
    <property type="term" value="C:Doa10p ubiquitin ligase complex"/>
    <property type="evidence" value="ECO:0007669"/>
    <property type="project" value="EnsemblFungi"/>
</dbReference>
<dbReference type="GO" id="GO:1990171">
    <property type="term" value="P:SCF complex disassembly in response to cadmium stress"/>
    <property type="evidence" value="ECO:0007669"/>
    <property type="project" value="EnsemblFungi"/>
</dbReference>
<dbReference type="SUPFAM" id="SSF52540">
    <property type="entry name" value="P-loop containing nucleoside triphosphate hydrolases"/>
    <property type="match status" value="2"/>
</dbReference>
<dbReference type="Pfam" id="PF00004">
    <property type="entry name" value="AAA"/>
    <property type="match status" value="2"/>
</dbReference>
<dbReference type="GO" id="GO:0000839">
    <property type="term" value="C:Hrd1p ubiquitin ligase ERAD-L complex"/>
    <property type="evidence" value="ECO:0007669"/>
    <property type="project" value="EnsemblFungi"/>
</dbReference>
<dbReference type="EMBL" id="MNPJ01000015">
    <property type="protein sequence ID" value="OQS54924.1"/>
    <property type="molecule type" value="Genomic_DNA"/>
</dbReference>
<dbReference type="GO" id="GO:0051228">
    <property type="term" value="P:mitotic spindle disassembly"/>
    <property type="evidence" value="ECO:0007669"/>
    <property type="project" value="EnsemblFungi"/>
</dbReference>
<gene>
    <name evidence="6" type="primary">CDC48</name>
    <name evidence="6" type="ORF">EHP00_961</name>
</gene>
<dbReference type="GO" id="GO:1990116">
    <property type="term" value="P:ribosome-associated ubiquitin-dependent protein catabolic process"/>
    <property type="evidence" value="ECO:0007669"/>
    <property type="project" value="EnsemblFungi"/>
</dbReference>
<dbReference type="PANTHER" id="PTHR23077">
    <property type="entry name" value="AAA-FAMILY ATPASE"/>
    <property type="match status" value="1"/>
</dbReference>
<dbReference type="GO" id="GO:0036266">
    <property type="term" value="C:Cdc48p-Npl4p-Vms1p AAA ATPase complex"/>
    <property type="evidence" value="ECO:0007669"/>
    <property type="project" value="EnsemblFungi"/>
</dbReference>
<evidence type="ECO:0000313" key="7">
    <source>
        <dbReference type="Proteomes" id="UP000192758"/>
    </source>
</evidence>
<dbReference type="GO" id="GO:1900182">
    <property type="term" value="P:positive regulation of protein localization to nucleus"/>
    <property type="evidence" value="ECO:0007669"/>
    <property type="project" value="EnsemblFungi"/>
</dbReference>
<dbReference type="Gene3D" id="6.10.20.150">
    <property type="match status" value="1"/>
</dbReference>
<dbReference type="GO" id="GO:0016887">
    <property type="term" value="F:ATP hydrolysis activity"/>
    <property type="evidence" value="ECO:0007669"/>
    <property type="project" value="EnsemblFungi"/>
</dbReference>
<dbReference type="GO" id="GO:0043130">
    <property type="term" value="F:ubiquitin binding"/>
    <property type="evidence" value="ECO:0007669"/>
    <property type="project" value="EnsemblFungi"/>
</dbReference>
<dbReference type="PROSITE" id="PS00674">
    <property type="entry name" value="AAA"/>
    <property type="match status" value="2"/>
</dbReference>
<dbReference type="GO" id="GO:0005634">
    <property type="term" value="C:nucleus"/>
    <property type="evidence" value="ECO:0007669"/>
    <property type="project" value="EnsemblFungi"/>
</dbReference>
<dbReference type="GO" id="GO:0016320">
    <property type="term" value="P:endoplasmic reticulum membrane fusion"/>
    <property type="evidence" value="ECO:0007669"/>
    <property type="project" value="EnsemblFungi"/>
</dbReference>
<dbReference type="FunFam" id="3.40.50.300:FF:000018">
    <property type="entry name" value="Cell division control 48"/>
    <property type="match status" value="1"/>
</dbReference>
<keyword evidence="3" id="KW-0547">Nucleotide-binding</keyword>
<dbReference type="Gene3D" id="1.10.8.60">
    <property type="match status" value="1"/>
</dbReference>
<dbReference type="Gene3D" id="3.40.50.300">
    <property type="entry name" value="P-loop containing nucleotide triphosphate hydrolases"/>
    <property type="match status" value="2"/>
</dbReference>
<name>A0A1W0E6P5_9MICR</name>
<accession>A0A1W0E6P5</accession>
<dbReference type="GO" id="GO:0034727">
    <property type="term" value="P:piecemeal microautophagy of the nucleus"/>
    <property type="evidence" value="ECO:0007669"/>
    <property type="project" value="EnsemblFungi"/>
</dbReference>
<dbReference type="Gene3D" id="3.10.330.10">
    <property type="match status" value="1"/>
</dbReference>
<evidence type="ECO:0000256" key="4">
    <source>
        <dbReference type="ARBA" id="ARBA00022840"/>
    </source>
</evidence>